<evidence type="ECO:0000256" key="3">
    <source>
        <dbReference type="ARBA" id="ARBA00023237"/>
    </source>
</evidence>
<dbReference type="GO" id="GO:0009279">
    <property type="term" value="C:cell outer membrane"/>
    <property type="evidence" value="ECO:0007669"/>
    <property type="project" value="UniProtKB-SubCell"/>
</dbReference>
<dbReference type="EMBL" id="RIAR02000001">
    <property type="protein sequence ID" value="NSL89878.1"/>
    <property type="molecule type" value="Genomic_DNA"/>
</dbReference>
<comment type="subcellular location">
    <subcellularLocation>
        <location evidence="1">Cell outer membrane</location>
    </subcellularLocation>
</comment>
<dbReference type="SUPFAM" id="SSF103088">
    <property type="entry name" value="OmpA-like"/>
    <property type="match status" value="1"/>
</dbReference>
<dbReference type="InterPro" id="IPR050330">
    <property type="entry name" value="Bact_OuterMem_StrucFunc"/>
</dbReference>
<gene>
    <name evidence="4" type="ORF">ECE50_023765</name>
</gene>
<dbReference type="OrthoDB" id="9763897at2"/>
<dbReference type="InterPro" id="IPR006665">
    <property type="entry name" value="OmpA-like"/>
</dbReference>
<protein>
    <submittedName>
        <fullName evidence="4">OmpA family protein</fullName>
    </submittedName>
</protein>
<dbReference type="AlphaFoldDB" id="A0A3S1BLA4"/>
<evidence type="ECO:0000256" key="1">
    <source>
        <dbReference type="ARBA" id="ARBA00004442"/>
    </source>
</evidence>
<name>A0A3S1BLA4_9BACT</name>
<dbReference type="CDD" id="cd07185">
    <property type="entry name" value="OmpA_C-like"/>
    <property type="match status" value="1"/>
</dbReference>
<dbReference type="InterPro" id="IPR006664">
    <property type="entry name" value="OMP_bac"/>
</dbReference>
<dbReference type="PANTHER" id="PTHR30329">
    <property type="entry name" value="STATOR ELEMENT OF FLAGELLAR MOTOR COMPLEX"/>
    <property type="match status" value="1"/>
</dbReference>
<dbReference type="InterPro" id="IPR036737">
    <property type="entry name" value="OmpA-like_sf"/>
</dbReference>
<dbReference type="PRINTS" id="PR01023">
    <property type="entry name" value="NAFLGMOTY"/>
</dbReference>
<dbReference type="Gene3D" id="3.30.1330.60">
    <property type="entry name" value="OmpA-like domain"/>
    <property type="match status" value="1"/>
</dbReference>
<comment type="caution">
    <text evidence="4">The sequence shown here is derived from an EMBL/GenBank/DDBJ whole genome shotgun (WGS) entry which is preliminary data.</text>
</comment>
<evidence type="ECO:0000313" key="4">
    <source>
        <dbReference type="EMBL" id="NSL89878.1"/>
    </source>
</evidence>
<dbReference type="PRINTS" id="PR01021">
    <property type="entry name" value="OMPADOMAIN"/>
</dbReference>
<dbReference type="Pfam" id="PF00691">
    <property type="entry name" value="OmpA"/>
    <property type="match status" value="1"/>
</dbReference>
<keyword evidence="5" id="KW-1185">Reference proteome</keyword>
<evidence type="ECO:0000313" key="5">
    <source>
        <dbReference type="Proteomes" id="UP000281028"/>
    </source>
</evidence>
<evidence type="ECO:0000256" key="2">
    <source>
        <dbReference type="ARBA" id="ARBA00023136"/>
    </source>
</evidence>
<keyword evidence="2" id="KW-0472">Membrane</keyword>
<dbReference type="Proteomes" id="UP000281028">
    <property type="component" value="Unassembled WGS sequence"/>
</dbReference>
<keyword evidence="3" id="KW-0998">Cell outer membrane</keyword>
<sequence>MAVKVKPGGKVVGILLLLGAIYAGKVLWWDKRPQEAKASAVIGSVALPDAPEASLKGNAAKLALPESIVSMNSGTKISWRVMAWNSQFALMYANGGPKTTKNSLIDKAKLQIELVRQDDCNKSIADMVKFAQEYKTNPNATGVFASFMGDGMPAFFAALAKELEPLGPDYQPIAFYTMGKSYGEDKLMGPVEWKRDPKTAIGKTVSGVLRDGDINILIKWAGDNGLRVNPDETTYDRNAINLVAANDFLDAGAKYIAGYKETRKLIIDGKKTSKDTTVGVDGVATWTPGDVNVAQKKGGLVNIASTREYASQMPNITITIKKFAYDHRTDIENLIIALAQAGDQVRSFSDAKAFAGDVSAKVYNEQNGAYWLKYYNGVEEKDAQGLTVPLGGSMAFNLNDAANTFGMGKDAIDRYKIVYSTFGDILVKMYPEIMPTYPVYTQIVDKSFLASVVANHPELLEGTAIQEKYAENITSEVSSKSYQIQFETGSSVIKSNSHAVLDEILKSAVVAEGLKIGVYGHTDNIGNETANTKLSNERAEAVKNYLMGKGLPASRIESKGYGSTKPVADNTTNDGRAQNRRVQIVLGS</sequence>
<accession>A0A3S1BLA4</accession>
<dbReference type="PROSITE" id="PS51123">
    <property type="entry name" value="OMPA_2"/>
    <property type="match status" value="1"/>
</dbReference>
<dbReference type="PANTHER" id="PTHR30329:SF21">
    <property type="entry name" value="LIPOPROTEIN YIAD-RELATED"/>
    <property type="match status" value="1"/>
</dbReference>
<reference evidence="4" key="1">
    <citation type="submission" date="2020-05" db="EMBL/GenBank/DDBJ databases">
        <title>Chitinophaga laudate sp. nov., isolated from a tropical peat swamp.</title>
        <authorList>
            <person name="Goh C.B.S."/>
            <person name="Lee M.S."/>
            <person name="Parimannan S."/>
            <person name="Pasbakhsh P."/>
            <person name="Yule C.M."/>
            <person name="Rajandas H."/>
            <person name="Loke S."/>
            <person name="Croft L."/>
            <person name="Tan J.B.L."/>
        </authorList>
    </citation>
    <scope>NUCLEOTIDE SEQUENCE</scope>
    <source>
        <strain evidence="4">Mgbs1</strain>
    </source>
</reference>
<organism evidence="4 5">
    <name type="scientific">Chitinophaga solisilvae</name>
    <dbReference type="NCBI Taxonomy" id="1233460"/>
    <lineage>
        <taxon>Bacteria</taxon>
        <taxon>Pseudomonadati</taxon>
        <taxon>Bacteroidota</taxon>
        <taxon>Chitinophagia</taxon>
        <taxon>Chitinophagales</taxon>
        <taxon>Chitinophagaceae</taxon>
        <taxon>Chitinophaga</taxon>
    </lineage>
</organism>
<proteinExistence type="predicted"/>